<accession>A0ABU2M198</accession>
<name>A0ABU2M198_9ACTN</name>
<evidence type="ECO:0000313" key="2">
    <source>
        <dbReference type="Proteomes" id="UP001183420"/>
    </source>
</evidence>
<reference evidence="2" key="1">
    <citation type="submission" date="2023-07" db="EMBL/GenBank/DDBJ databases">
        <title>30 novel species of actinomycetes from the DSMZ collection.</title>
        <authorList>
            <person name="Nouioui I."/>
        </authorList>
    </citation>
    <scope>NUCLEOTIDE SEQUENCE [LARGE SCALE GENOMIC DNA]</scope>
    <source>
        <strain evidence="2">DSM 44918</strain>
    </source>
</reference>
<proteinExistence type="predicted"/>
<keyword evidence="2" id="KW-1185">Reference proteome</keyword>
<dbReference type="InterPro" id="IPR046172">
    <property type="entry name" value="DUF6174"/>
</dbReference>
<dbReference type="RefSeq" id="WP_311604861.1">
    <property type="nucleotide sequence ID" value="NZ_JAVREM010000123.1"/>
</dbReference>
<dbReference type="Proteomes" id="UP001183420">
    <property type="component" value="Unassembled WGS sequence"/>
</dbReference>
<organism evidence="1 2">
    <name type="scientific">Streptomyces millisiae</name>
    <dbReference type="NCBI Taxonomy" id="3075542"/>
    <lineage>
        <taxon>Bacteria</taxon>
        <taxon>Bacillati</taxon>
        <taxon>Actinomycetota</taxon>
        <taxon>Actinomycetes</taxon>
        <taxon>Kitasatosporales</taxon>
        <taxon>Streptomycetaceae</taxon>
        <taxon>Streptomyces</taxon>
    </lineage>
</organism>
<dbReference type="Pfam" id="PF19671">
    <property type="entry name" value="DUF6174"/>
    <property type="match status" value="1"/>
</dbReference>
<comment type="caution">
    <text evidence="1">The sequence shown here is derived from an EMBL/GenBank/DDBJ whole genome shotgun (WGS) entry which is preliminary data.</text>
</comment>
<sequence length="147" mass="15675">MRAAWIGGVGLVAALGVLLVVVDPEQSDGPDVSAWEDPTAYRFVVEGSCGETSLSGRWGIAVEDGEVAELTDLTGLFDPPEQSPEMGMTIAELLALAEEAEEEGADVVEVDYAEEDPARPETITVDYDTNAIDDEMCYRISDYAPGS</sequence>
<dbReference type="EMBL" id="JAVREM010000123">
    <property type="protein sequence ID" value="MDT0323569.1"/>
    <property type="molecule type" value="Genomic_DNA"/>
</dbReference>
<gene>
    <name evidence="1" type="ORF">RNC47_35235</name>
</gene>
<protein>
    <submittedName>
        <fullName evidence="1">DUF6174 domain-containing protein</fullName>
    </submittedName>
</protein>
<evidence type="ECO:0000313" key="1">
    <source>
        <dbReference type="EMBL" id="MDT0323569.1"/>
    </source>
</evidence>